<dbReference type="EMBL" id="BMLT01000002">
    <property type="protein sequence ID" value="GGO77638.1"/>
    <property type="molecule type" value="Genomic_DNA"/>
</dbReference>
<proteinExistence type="inferred from homology"/>
<keyword evidence="3" id="KW-0238">DNA-binding</keyword>
<dbReference type="CDD" id="cd17254">
    <property type="entry name" value="RMtype1_S_FclI-TRD1-CR1_like"/>
    <property type="match status" value="1"/>
</dbReference>
<dbReference type="PANTHER" id="PTHR43140:SF1">
    <property type="entry name" value="TYPE I RESTRICTION ENZYME ECOKI SPECIFICITY SUBUNIT"/>
    <property type="match status" value="1"/>
</dbReference>
<dbReference type="AlphaFoldDB" id="A0A918DP30"/>
<dbReference type="SUPFAM" id="SSF116734">
    <property type="entry name" value="DNA methylase specificity domain"/>
    <property type="match status" value="2"/>
</dbReference>
<evidence type="ECO:0000259" key="5">
    <source>
        <dbReference type="Pfam" id="PF01420"/>
    </source>
</evidence>
<evidence type="ECO:0000256" key="4">
    <source>
        <dbReference type="SAM" id="Coils"/>
    </source>
</evidence>
<name>A0A918DP30_9GAMM</name>
<comment type="similarity">
    <text evidence="1">Belongs to the type-I restriction system S methylase family.</text>
</comment>
<evidence type="ECO:0000256" key="2">
    <source>
        <dbReference type="ARBA" id="ARBA00022747"/>
    </source>
</evidence>
<accession>A0A918DP30</accession>
<reference evidence="6 7" key="1">
    <citation type="journal article" date="2014" name="Int. J. Syst. Evol. Microbiol.">
        <title>Complete genome sequence of Corynebacterium casei LMG S-19264T (=DSM 44701T), isolated from a smear-ripened cheese.</title>
        <authorList>
            <consortium name="US DOE Joint Genome Institute (JGI-PGF)"/>
            <person name="Walter F."/>
            <person name="Albersmeier A."/>
            <person name="Kalinowski J."/>
            <person name="Ruckert C."/>
        </authorList>
    </citation>
    <scope>NUCLEOTIDE SEQUENCE [LARGE SCALE GENOMIC DNA]</scope>
    <source>
        <strain evidence="6 7">CGMCC 1.7286</strain>
    </source>
</reference>
<evidence type="ECO:0000256" key="3">
    <source>
        <dbReference type="ARBA" id="ARBA00023125"/>
    </source>
</evidence>
<keyword evidence="7" id="KW-1185">Reference proteome</keyword>
<dbReference type="Pfam" id="PF01420">
    <property type="entry name" value="Methylase_S"/>
    <property type="match status" value="1"/>
</dbReference>
<gene>
    <name evidence="6" type="ORF">GCM10011348_07650</name>
</gene>
<keyword evidence="4" id="KW-0175">Coiled coil</keyword>
<feature type="coiled-coil region" evidence="4">
    <location>
        <begin position="351"/>
        <end position="378"/>
    </location>
</feature>
<evidence type="ECO:0000313" key="7">
    <source>
        <dbReference type="Proteomes" id="UP000599578"/>
    </source>
</evidence>
<keyword evidence="2" id="KW-0680">Restriction system</keyword>
<dbReference type="GO" id="GO:0003677">
    <property type="term" value="F:DNA binding"/>
    <property type="evidence" value="ECO:0007669"/>
    <property type="project" value="UniProtKB-KW"/>
</dbReference>
<dbReference type="RefSeq" id="WP_188858491.1">
    <property type="nucleotide sequence ID" value="NZ_BMLT01000002.1"/>
</dbReference>
<comment type="caution">
    <text evidence="6">The sequence shown here is derived from an EMBL/GenBank/DDBJ whole genome shotgun (WGS) entry which is preliminary data.</text>
</comment>
<dbReference type="InterPro" id="IPR000055">
    <property type="entry name" value="Restrct_endonuc_typeI_TRD"/>
</dbReference>
<feature type="domain" description="Type I restriction modification DNA specificity" evidence="5">
    <location>
        <begin position="6"/>
        <end position="178"/>
    </location>
</feature>
<dbReference type="InterPro" id="IPR051212">
    <property type="entry name" value="Type-I_RE_S_subunit"/>
</dbReference>
<sequence>MTFAPNWPVYKLGQLAEYINGRAFKPEDWGHTGLPIVRIQNLNEPMKPFNYFSGSYAEKHKIESGDVLFSWSGTPGTSFGCFIWNRGEALLNQHIFKVKVNEEIVLREYFVYATNSRLEEIINLAHGAAGLRHITKAKLKEVEIAAPSLDEQRLIIGKIKDFLERVDELETLRKASLTEQAYLAESLIEAELAGLEGEEVAMADVCEIVSRLINPREAQYQSMLHVGGANIESKTGRLVDLKTASEENLKSSKFVFDESVVLYNKIRPYLVKAARPNFSGLCSADMYPLTPKKGRALRDFIYYVLMSRRFTDYAIAGSNRAGMPKVNRKHLFAYRFKLPSIAVQRSVCQHLDSAIESVQFLSKEMKVAETEAAQLRDAILRKAFAGEL</sequence>
<protein>
    <recommendedName>
        <fullName evidence="5">Type I restriction modification DNA specificity domain-containing protein</fullName>
    </recommendedName>
</protein>
<evidence type="ECO:0000313" key="6">
    <source>
        <dbReference type="EMBL" id="GGO77638.1"/>
    </source>
</evidence>
<dbReference type="InterPro" id="IPR044946">
    <property type="entry name" value="Restrct_endonuc_typeI_TRD_sf"/>
</dbReference>
<dbReference type="PANTHER" id="PTHR43140">
    <property type="entry name" value="TYPE-1 RESTRICTION ENZYME ECOKI SPECIFICITY PROTEIN"/>
    <property type="match status" value="1"/>
</dbReference>
<dbReference type="GO" id="GO:0009307">
    <property type="term" value="P:DNA restriction-modification system"/>
    <property type="evidence" value="ECO:0007669"/>
    <property type="project" value="UniProtKB-KW"/>
</dbReference>
<evidence type="ECO:0000256" key="1">
    <source>
        <dbReference type="ARBA" id="ARBA00010923"/>
    </source>
</evidence>
<dbReference type="Proteomes" id="UP000599578">
    <property type="component" value="Unassembled WGS sequence"/>
</dbReference>
<organism evidence="6 7">
    <name type="scientific">Marinobacterium nitratireducens</name>
    <dbReference type="NCBI Taxonomy" id="518897"/>
    <lineage>
        <taxon>Bacteria</taxon>
        <taxon>Pseudomonadati</taxon>
        <taxon>Pseudomonadota</taxon>
        <taxon>Gammaproteobacteria</taxon>
        <taxon>Oceanospirillales</taxon>
        <taxon>Oceanospirillaceae</taxon>
        <taxon>Marinobacterium</taxon>
    </lineage>
</organism>
<dbReference type="Gene3D" id="3.90.220.20">
    <property type="entry name" value="DNA methylase specificity domains"/>
    <property type="match status" value="2"/>
</dbReference>